<keyword evidence="1 4" id="KW-0238">DNA-binding</keyword>
<dbReference type="PANTHER" id="PTHR30204:SF85">
    <property type="entry name" value="MULTIDRUG-EFFLUX TRANSPORTER 2 REGULATOR"/>
    <property type="match status" value="1"/>
</dbReference>
<dbReference type="OrthoDB" id="9773308at2"/>
<dbReference type="PROSITE" id="PS00552">
    <property type="entry name" value="HTH_MERR_1"/>
    <property type="match status" value="1"/>
</dbReference>
<dbReference type="InterPro" id="IPR011256">
    <property type="entry name" value="Reg_factor_effector_dom_sf"/>
</dbReference>
<evidence type="ECO:0000259" key="3">
    <source>
        <dbReference type="PROSITE" id="PS50937"/>
    </source>
</evidence>
<dbReference type="GO" id="GO:0003677">
    <property type="term" value="F:DNA binding"/>
    <property type="evidence" value="ECO:0007669"/>
    <property type="project" value="UniProtKB-KW"/>
</dbReference>
<evidence type="ECO:0000256" key="1">
    <source>
        <dbReference type="ARBA" id="ARBA00023125"/>
    </source>
</evidence>
<dbReference type="PANTHER" id="PTHR30204">
    <property type="entry name" value="REDOX-CYCLING DRUG-SENSING TRANSCRIPTIONAL ACTIVATOR SOXR"/>
    <property type="match status" value="1"/>
</dbReference>
<dbReference type="Gene3D" id="1.10.1660.10">
    <property type="match status" value="1"/>
</dbReference>
<dbReference type="SMART" id="SM00422">
    <property type="entry name" value="HTH_MERR"/>
    <property type="match status" value="1"/>
</dbReference>
<feature type="domain" description="HTH merR-type" evidence="3">
    <location>
        <begin position="7"/>
        <end position="76"/>
    </location>
</feature>
<dbReference type="InterPro" id="IPR009061">
    <property type="entry name" value="DNA-bd_dom_put_sf"/>
</dbReference>
<dbReference type="SUPFAM" id="SSF55136">
    <property type="entry name" value="Probable bacterial effector-binding domain"/>
    <property type="match status" value="1"/>
</dbReference>
<dbReference type="PROSITE" id="PS50937">
    <property type="entry name" value="HTH_MERR_2"/>
    <property type="match status" value="1"/>
</dbReference>
<protein>
    <submittedName>
        <fullName evidence="4">DNA-binding transcriptional regulator, MerR family</fullName>
    </submittedName>
</protein>
<reference evidence="5" key="1">
    <citation type="submission" date="2016-10" db="EMBL/GenBank/DDBJ databases">
        <authorList>
            <person name="Varghese N."/>
            <person name="Submissions S."/>
        </authorList>
    </citation>
    <scope>NUCLEOTIDE SEQUENCE [LARGE SCALE GENOMIC DNA]</scope>
    <source>
        <strain evidence="5">DSM 19181</strain>
    </source>
</reference>
<dbReference type="EMBL" id="FNFK01000017">
    <property type="protein sequence ID" value="SDK20674.1"/>
    <property type="molecule type" value="Genomic_DNA"/>
</dbReference>
<dbReference type="RefSeq" id="WP_091266475.1">
    <property type="nucleotide sequence ID" value="NZ_FNFK01000017.1"/>
</dbReference>
<dbReference type="InterPro" id="IPR000551">
    <property type="entry name" value="MerR-type_HTH_dom"/>
</dbReference>
<sequence length="272" mass="31124">MVKQSAYITTGRFARLVGVSKHTLFFYDEKGLFKPAYVKENGYRYYSLKQVETFSVISALKEIGVPLNNIRDFLDNRSPERFSQLLSKEANALQKKIARLNRLEQAMREKKRVTDETLASLSSGFQIESFSARHMLTTRIDNVLDTRSYYQAYTTHYASLDKKTAQTTFLEGLIVPVEEVSQESENYSGFLYTEVSDQSLCNFILPGGQYLTGYFKGGDDDVLKGYASMLVHAEKEQLIVGSHFVEDLALDELSFKKYDDYVYKLSLLLKES</sequence>
<dbReference type="GO" id="GO:0003700">
    <property type="term" value="F:DNA-binding transcription factor activity"/>
    <property type="evidence" value="ECO:0007669"/>
    <property type="project" value="InterPro"/>
</dbReference>
<gene>
    <name evidence="4" type="ORF">SAMN04488098_101726</name>
</gene>
<dbReference type="Gene3D" id="3.20.80.10">
    <property type="entry name" value="Regulatory factor, effector binding domain"/>
    <property type="match status" value="1"/>
</dbReference>
<evidence type="ECO:0000256" key="2">
    <source>
        <dbReference type="SAM" id="Coils"/>
    </source>
</evidence>
<name>A0A1G9A1D6_9LACT</name>
<keyword evidence="5" id="KW-1185">Reference proteome</keyword>
<dbReference type="Pfam" id="PF13411">
    <property type="entry name" value="MerR_1"/>
    <property type="match status" value="1"/>
</dbReference>
<dbReference type="STRING" id="426701.SAMN04488098_101726"/>
<organism evidence="4 5">
    <name type="scientific">Alkalibacterium thalassium</name>
    <dbReference type="NCBI Taxonomy" id="426701"/>
    <lineage>
        <taxon>Bacteria</taxon>
        <taxon>Bacillati</taxon>
        <taxon>Bacillota</taxon>
        <taxon>Bacilli</taxon>
        <taxon>Lactobacillales</taxon>
        <taxon>Carnobacteriaceae</taxon>
        <taxon>Alkalibacterium</taxon>
    </lineage>
</organism>
<evidence type="ECO:0000313" key="4">
    <source>
        <dbReference type="EMBL" id="SDK20674.1"/>
    </source>
</evidence>
<dbReference type="InterPro" id="IPR047057">
    <property type="entry name" value="MerR_fam"/>
</dbReference>
<proteinExistence type="predicted"/>
<dbReference type="AlphaFoldDB" id="A0A1G9A1D6"/>
<dbReference type="CDD" id="cd04782">
    <property type="entry name" value="HTH_BltR"/>
    <property type="match status" value="1"/>
</dbReference>
<feature type="coiled-coil region" evidence="2">
    <location>
        <begin position="83"/>
        <end position="113"/>
    </location>
</feature>
<accession>A0A1G9A1D6</accession>
<dbReference type="PRINTS" id="PR00040">
    <property type="entry name" value="HTHMERR"/>
</dbReference>
<keyword evidence="2" id="KW-0175">Coiled coil</keyword>
<evidence type="ECO:0000313" key="5">
    <source>
        <dbReference type="Proteomes" id="UP000199433"/>
    </source>
</evidence>
<dbReference type="SUPFAM" id="SSF46955">
    <property type="entry name" value="Putative DNA-binding domain"/>
    <property type="match status" value="1"/>
</dbReference>
<dbReference type="Proteomes" id="UP000199433">
    <property type="component" value="Unassembled WGS sequence"/>
</dbReference>